<dbReference type="Gene3D" id="2.30.30.40">
    <property type="entry name" value="SH3 Domains"/>
    <property type="match status" value="1"/>
</dbReference>
<name>A0A974WEX5_9BACT</name>
<organism evidence="7 8">
    <name type="scientific">Fulvivirga lutea</name>
    <dbReference type="NCBI Taxonomy" id="2810512"/>
    <lineage>
        <taxon>Bacteria</taxon>
        <taxon>Pseudomonadati</taxon>
        <taxon>Bacteroidota</taxon>
        <taxon>Cytophagia</taxon>
        <taxon>Cytophagales</taxon>
        <taxon>Fulvivirgaceae</taxon>
        <taxon>Fulvivirga</taxon>
    </lineage>
</organism>
<gene>
    <name evidence="7" type="ORF">JR347_16400</name>
</gene>
<evidence type="ECO:0000259" key="6">
    <source>
        <dbReference type="PROSITE" id="PS51935"/>
    </source>
</evidence>
<dbReference type="PROSITE" id="PS51781">
    <property type="entry name" value="SH3B"/>
    <property type="match status" value="1"/>
</dbReference>
<dbReference type="InterPro" id="IPR038765">
    <property type="entry name" value="Papain-like_cys_pep_sf"/>
</dbReference>
<evidence type="ECO:0000313" key="8">
    <source>
        <dbReference type="Proteomes" id="UP000662783"/>
    </source>
</evidence>
<dbReference type="AlphaFoldDB" id="A0A974WEX5"/>
<dbReference type="Gene3D" id="3.90.1720.10">
    <property type="entry name" value="endopeptidase domain like (from Nostoc punctiforme)"/>
    <property type="match status" value="1"/>
</dbReference>
<dbReference type="InterPro" id="IPR000064">
    <property type="entry name" value="NLP_P60_dom"/>
</dbReference>
<evidence type="ECO:0000259" key="5">
    <source>
        <dbReference type="PROSITE" id="PS51781"/>
    </source>
</evidence>
<keyword evidence="4" id="KW-0788">Thiol protease</keyword>
<dbReference type="Pfam" id="PF00877">
    <property type="entry name" value="NLPC_P60"/>
    <property type="match status" value="1"/>
</dbReference>
<dbReference type="InterPro" id="IPR003646">
    <property type="entry name" value="SH3-like_bac-type"/>
</dbReference>
<sequence length="262" mass="29790">MEIGNKGIARLSIVPVRSEPKDAAEMVTQLLFGDHYTITDISDNKQWCRIKMYFDGYEGWIDAKQHHAISNEYFEQINNSDYKICTDLSATILFNKHQTNIVMGSVLPISTNEIFKVEEQLAFNGEAKSLSSKRDVEFLIQTAKKYLNAPYLWGGRTPFGIDCSGFTQIIFRMSGFKLPRDSKDQALKGELIEFDKRQAGDVAFFANKDGKIIHVGVLINENEIIHSSGKVRIDSFTQEGIIHSDSQQNTHKLHSIRRIIKL</sequence>
<dbReference type="PROSITE" id="PS51935">
    <property type="entry name" value="NLPC_P60"/>
    <property type="match status" value="1"/>
</dbReference>
<keyword evidence="8" id="KW-1185">Reference proteome</keyword>
<dbReference type="PANTHER" id="PTHR47053">
    <property type="entry name" value="MUREIN DD-ENDOPEPTIDASE MEPH-RELATED"/>
    <property type="match status" value="1"/>
</dbReference>
<keyword evidence="2" id="KW-0645">Protease</keyword>
<reference evidence="7" key="1">
    <citation type="submission" date="2021-02" db="EMBL/GenBank/DDBJ databases">
        <title>Fulvivirga sp. S481 isolated from sea water.</title>
        <authorList>
            <person name="Bae S.S."/>
            <person name="Baek K."/>
        </authorList>
    </citation>
    <scope>NUCLEOTIDE SEQUENCE</scope>
    <source>
        <strain evidence="7">S481</strain>
    </source>
</reference>
<evidence type="ECO:0000313" key="7">
    <source>
        <dbReference type="EMBL" id="QSE97153.1"/>
    </source>
</evidence>
<evidence type="ECO:0000256" key="1">
    <source>
        <dbReference type="ARBA" id="ARBA00007074"/>
    </source>
</evidence>
<dbReference type="GO" id="GO:0006508">
    <property type="term" value="P:proteolysis"/>
    <property type="evidence" value="ECO:0007669"/>
    <property type="project" value="UniProtKB-KW"/>
</dbReference>
<dbReference type="RefSeq" id="WP_205721666.1">
    <property type="nucleotide sequence ID" value="NZ_CP070608.1"/>
</dbReference>
<keyword evidence="3" id="KW-0378">Hydrolase</keyword>
<evidence type="ECO:0000256" key="3">
    <source>
        <dbReference type="ARBA" id="ARBA00022801"/>
    </source>
</evidence>
<dbReference type="KEGG" id="fuv:JR347_16400"/>
<dbReference type="EMBL" id="CP070608">
    <property type="protein sequence ID" value="QSE97153.1"/>
    <property type="molecule type" value="Genomic_DNA"/>
</dbReference>
<accession>A0A974WEX5</accession>
<dbReference type="Proteomes" id="UP000662783">
    <property type="component" value="Chromosome"/>
</dbReference>
<feature type="domain" description="NlpC/P60" evidence="6">
    <location>
        <begin position="133"/>
        <end position="260"/>
    </location>
</feature>
<dbReference type="PANTHER" id="PTHR47053:SF1">
    <property type="entry name" value="MUREIN DD-ENDOPEPTIDASE MEPH-RELATED"/>
    <property type="match status" value="1"/>
</dbReference>
<dbReference type="SUPFAM" id="SSF54001">
    <property type="entry name" value="Cysteine proteinases"/>
    <property type="match status" value="1"/>
</dbReference>
<comment type="similarity">
    <text evidence="1">Belongs to the peptidase C40 family.</text>
</comment>
<evidence type="ECO:0000256" key="4">
    <source>
        <dbReference type="ARBA" id="ARBA00022807"/>
    </source>
</evidence>
<dbReference type="Pfam" id="PF18348">
    <property type="entry name" value="SH3_16"/>
    <property type="match status" value="1"/>
</dbReference>
<feature type="domain" description="SH3b" evidence="5">
    <location>
        <begin position="4"/>
        <end position="70"/>
    </location>
</feature>
<dbReference type="InterPro" id="IPR041382">
    <property type="entry name" value="SH3_16"/>
</dbReference>
<protein>
    <submittedName>
        <fullName evidence="7">C40 family peptidase</fullName>
    </submittedName>
</protein>
<proteinExistence type="inferred from homology"/>
<dbReference type="InterPro" id="IPR051202">
    <property type="entry name" value="Peptidase_C40"/>
</dbReference>
<evidence type="ECO:0000256" key="2">
    <source>
        <dbReference type="ARBA" id="ARBA00022670"/>
    </source>
</evidence>
<dbReference type="GO" id="GO:0008234">
    <property type="term" value="F:cysteine-type peptidase activity"/>
    <property type="evidence" value="ECO:0007669"/>
    <property type="project" value="UniProtKB-KW"/>
</dbReference>